<dbReference type="GeneID" id="19400925"/>
<evidence type="ECO:0000313" key="3">
    <source>
        <dbReference type="Proteomes" id="UP000016935"/>
    </source>
</evidence>
<dbReference type="EMBL" id="KB908626">
    <property type="protein sequence ID" value="EOA85917.1"/>
    <property type="molecule type" value="Genomic_DNA"/>
</dbReference>
<gene>
    <name evidence="2" type="ORF">SETTUDRAFT_169496</name>
</gene>
<reference evidence="2 3" key="1">
    <citation type="journal article" date="2012" name="PLoS Pathog.">
        <title>Diverse lifestyles and strategies of plant pathogenesis encoded in the genomes of eighteen Dothideomycetes fungi.</title>
        <authorList>
            <person name="Ohm R.A."/>
            <person name="Feau N."/>
            <person name="Henrissat B."/>
            <person name="Schoch C.L."/>
            <person name="Horwitz B.A."/>
            <person name="Barry K.W."/>
            <person name="Condon B.J."/>
            <person name="Copeland A.C."/>
            <person name="Dhillon B."/>
            <person name="Glaser F."/>
            <person name="Hesse C.N."/>
            <person name="Kosti I."/>
            <person name="LaButti K."/>
            <person name="Lindquist E.A."/>
            <person name="Lucas S."/>
            <person name="Salamov A.A."/>
            <person name="Bradshaw R.E."/>
            <person name="Ciuffetti L."/>
            <person name="Hamelin R.C."/>
            <person name="Kema G.H.J."/>
            <person name="Lawrence C."/>
            <person name="Scott J.A."/>
            <person name="Spatafora J.W."/>
            <person name="Turgeon B.G."/>
            <person name="de Wit P.J.G.M."/>
            <person name="Zhong S."/>
            <person name="Goodwin S.B."/>
            <person name="Grigoriev I.V."/>
        </authorList>
    </citation>
    <scope>NUCLEOTIDE SEQUENCE [LARGE SCALE GENOMIC DNA]</scope>
    <source>
        <strain evidence="3">28A</strain>
    </source>
</reference>
<feature type="compositionally biased region" description="Basic and acidic residues" evidence="1">
    <location>
        <begin position="1"/>
        <end position="13"/>
    </location>
</feature>
<name>R0KCI1_EXST2</name>
<evidence type="ECO:0000256" key="1">
    <source>
        <dbReference type="SAM" id="MobiDB-lite"/>
    </source>
</evidence>
<keyword evidence="3" id="KW-1185">Reference proteome</keyword>
<sequence>MRDREEYHSDAEPHQTWPLLATPQTAARKPIFGHHDPLAREQSCKMRAVHPHYTPHQSIRSHPRRGTRASDHSRESANRSYHHCDSAGS</sequence>
<feature type="compositionally biased region" description="Basic and acidic residues" evidence="1">
    <location>
        <begin position="68"/>
        <end position="89"/>
    </location>
</feature>
<organism evidence="2 3">
    <name type="scientific">Exserohilum turcicum (strain 28A)</name>
    <name type="common">Northern leaf blight fungus</name>
    <name type="synonym">Setosphaeria turcica</name>
    <dbReference type="NCBI Taxonomy" id="671987"/>
    <lineage>
        <taxon>Eukaryota</taxon>
        <taxon>Fungi</taxon>
        <taxon>Dikarya</taxon>
        <taxon>Ascomycota</taxon>
        <taxon>Pezizomycotina</taxon>
        <taxon>Dothideomycetes</taxon>
        <taxon>Pleosporomycetidae</taxon>
        <taxon>Pleosporales</taxon>
        <taxon>Pleosporineae</taxon>
        <taxon>Pleosporaceae</taxon>
        <taxon>Exserohilum</taxon>
    </lineage>
</organism>
<protein>
    <submittedName>
        <fullName evidence="2">Uncharacterized protein</fullName>
    </submittedName>
</protein>
<dbReference type="HOGENOM" id="CLU_2456190_0_0_1"/>
<accession>R0KCI1</accession>
<evidence type="ECO:0000313" key="2">
    <source>
        <dbReference type="EMBL" id="EOA85917.1"/>
    </source>
</evidence>
<dbReference type="RefSeq" id="XP_008026482.1">
    <property type="nucleotide sequence ID" value="XM_008028291.1"/>
</dbReference>
<reference evidence="2 3" key="2">
    <citation type="journal article" date="2013" name="PLoS Genet.">
        <title>Comparative genome structure, secondary metabolite, and effector coding capacity across Cochliobolus pathogens.</title>
        <authorList>
            <person name="Condon B.J."/>
            <person name="Leng Y."/>
            <person name="Wu D."/>
            <person name="Bushley K.E."/>
            <person name="Ohm R.A."/>
            <person name="Otillar R."/>
            <person name="Martin J."/>
            <person name="Schackwitz W."/>
            <person name="Grimwood J."/>
            <person name="MohdZainudin N."/>
            <person name="Xue C."/>
            <person name="Wang R."/>
            <person name="Manning V.A."/>
            <person name="Dhillon B."/>
            <person name="Tu Z.J."/>
            <person name="Steffenson B.J."/>
            <person name="Salamov A."/>
            <person name="Sun H."/>
            <person name="Lowry S."/>
            <person name="LaButti K."/>
            <person name="Han J."/>
            <person name="Copeland A."/>
            <person name="Lindquist E."/>
            <person name="Barry K."/>
            <person name="Schmutz J."/>
            <person name="Baker S.E."/>
            <person name="Ciuffetti L.M."/>
            <person name="Grigoriev I.V."/>
            <person name="Zhong S."/>
            <person name="Turgeon B.G."/>
        </authorList>
    </citation>
    <scope>NUCLEOTIDE SEQUENCE [LARGE SCALE GENOMIC DNA]</scope>
    <source>
        <strain evidence="3">28A</strain>
    </source>
</reference>
<feature type="region of interest" description="Disordered" evidence="1">
    <location>
        <begin position="1"/>
        <end position="33"/>
    </location>
</feature>
<dbReference type="AlphaFoldDB" id="R0KCI1"/>
<feature type="region of interest" description="Disordered" evidence="1">
    <location>
        <begin position="46"/>
        <end position="89"/>
    </location>
</feature>
<dbReference type="Proteomes" id="UP000016935">
    <property type="component" value="Unassembled WGS sequence"/>
</dbReference>
<proteinExistence type="predicted"/>